<dbReference type="Gene3D" id="2.10.109.10">
    <property type="entry name" value="Umud Fragment, subunit A"/>
    <property type="match status" value="1"/>
</dbReference>
<dbReference type="Pfam" id="PF01381">
    <property type="entry name" value="HTH_3"/>
    <property type="match status" value="1"/>
</dbReference>
<dbReference type="PATRIC" id="fig|1095743.3.peg.578"/>
<dbReference type="CDD" id="cd00093">
    <property type="entry name" value="HTH_XRE"/>
    <property type="match status" value="1"/>
</dbReference>
<reference evidence="5 6" key="1">
    <citation type="submission" date="2012-04" db="EMBL/GenBank/DDBJ databases">
        <authorList>
            <person name="Harkins D.M."/>
            <person name="Madupu R."/>
            <person name="Durkin A.S."/>
            <person name="Torralba M."/>
            <person name="Methe B."/>
            <person name="Sutton G.G."/>
            <person name="Nelson K.E."/>
        </authorList>
    </citation>
    <scope>NUCLEOTIDE SEQUENCE [LARGE SCALE GENOMIC DNA]</scope>
    <source>
        <strain evidence="5 6">HK411</strain>
    </source>
</reference>
<protein>
    <submittedName>
        <fullName evidence="5">Putative bacteriophage CI repressor protein</fullName>
    </submittedName>
</protein>
<accession>I2NL99</accession>
<sequence length="247" mass="27640">MFFKVMKIKFKNTSMIGSRIREQRESVGLTRNELADTLGVSLSTMQLWENDEREPQASMIITIAKELRTTPNYLLTGEKVREEKTTEKPTGSLVSRAFERMQELLDDGVSMVDCYSSINVSAGFGSFNEGVTEADGQEPYSDSLLSSLGVKAEKCAVFWANGNSMLPTINDGDQMLVDFSRKEIQGDRIYLVQNGESVWVKRVKMEWDGISLISDNKEEYPPISITGENAQNLQIIGQVVHIGHSLI</sequence>
<name>I2NL99_9PAST</name>
<dbReference type="CDD" id="cd06529">
    <property type="entry name" value="S24_LexA-like"/>
    <property type="match status" value="1"/>
</dbReference>
<dbReference type="Pfam" id="PF00717">
    <property type="entry name" value="Peptidase_S24"/>
    <property type="match status" value="1"/>
</dbReference>
<evidence type="ECO:0000256" key="2">
    <source>
        <dbReference type="ARBA" id="ARBA00023125"/>
    </source>
</evidence>
<dbReference type="eggNOG" id="COG2932">
    <property type="taxonomic scope" value="Bacteria"/>
</dbReference>
<feature type="domain" description="HTH cro/C1-type" evidence="4">
    <location>
        <begin position="20"/>
        <end position="74"/>
    </location>
</feature>
<keyword evidence="2" id="KW-0238">DNA-binding</keyword>
<dbReference type="SUPFAM" id="SSF47413">
    <property type="entry name" value="lambda repressor-like DNA-binding domains"/>
    <property type="match status" value="1"/>
</dbReference>
<evidence type="ECO:0000313" key="6">
    <source>
        <dbReference type="Proteomes" id="UP000003345"/>
    </source>
</evidence>
<evidence type="ECO:0000256" key="1">
    <source>
        <dbReference type="ARBA" id="ARBA00023015"/>
    </source>
</evidence>
<dbReference type="SMART" id="SM00530">
    <property type="entry name" value="HTH_XRE"/>
    <property type="match status" value="1"/>
</dbReference>
<dbReference type="SUPFAM" id="SSF51306">
    <property type="entry name" value="LexA/Signal peptidase"/>
    <property type="match status" value="1"/>
</dbReference>
<gene>
    <name evidence="5" type="ORF">HMPREF1054_2056</name>
</gene>
<comment type="caution">
    <text evidence="5">The sequence shown here is derived from an EMBL/GenBank/DDBJ whole genome shotgun (WGS) entry which is preliminary data.</text>
</comment>
<dbReference type="AlphaFoldDB" id="I2NL99"/>
<proteinExistence type="predicted"/>
<dbReference type="PROSITE" id="PS50943">
    <property type="entry name" value="HTH_CROC1"/>
    <property type="match status" value="1"/>
</dbReference>
<keyword evidence="1" id="KW-0805">Transcription regulation</keyword>
<dbReference type="PANTHER" id="PTHR40661">
    <property type="match status" value="1"/>
</dbReference>
<dbReference type="Gene3D" id="1.10.260.40">
    <property type="entry name" value="lambda repressor-like DNA-binding domains"/>
    <property type="match status" value="1"/>
</dbReference>
<dbReference type="GO" id="GO:0003677">
    <property type="term" value="F:DNA binding"/>
    <property type="evidence" value="ECO:0007669"/>
    <property type="project" value="UniProtKB-KW"/>
</dbReference>
<evidence type="ECO:0000259" key="4">
    <source>
        <dbReference type="PROSITE" id="PS50943"/>
    </source>
</evidence>
<dbReference type="PANTHER" id="PTHR40661:SF3">
    <property type="entry name" value="FELS-1 PROPHAGE TRANSCRIPTIONAL REGULATOR"/>
    <property type="match status" value="1"/>
</dbReference>
<dbReference type="EMBL" id="AJMU01000035">
    <property type="protein sequence ID" value="EIG26610.1"/>
    <property type="molecule type" value="Genomic_DNA"/>
</dbReference>
<dbReference type="InterPro" id="IPR036286">
    <property type="entry name" value="LexA/Signal_pep-like_sf"/>
</dbReference>
<dbReference type="Proteomes" id="UP000003345">
    <property type="component" value="Unassembled WGS sequence"/>
</dbReference>
<dbReference type="InterPro" id="IPR010982">
    <property type="entry name" value="Lambda_DNA-bd_dom_sf"/>
</dbReference>
<organism evidence="5 6">
    <name type="scientific">Haemophilus paraphrohaemolyticus HK411</name>
    <dbReference type="NCBI Taxonomy" id="1095743"/>
    <lineage>
        <taxon>Bacteria</taxon>
        <taxon>Pseudomonadati</taxon>
        <taxon>Pseudomonadota</taxon>
        <taxon>Gammaproteobacteria</taxon>
        <taxon>Pasteurellales</taxon>
        <taxon>Pasteurellaceae</taxon>
        <taxon>Haemophilus</taxon>
    </lineage>
</organism>
<dbReference type="InterPro" id="IPR001387">
    <property type="entry name" value="Cro/C1-type_HTH"/>
</dbReference>
<evidence type="ECO:0000313" key="5">
    <source>
        <dbReference type="EMBL" id="EIG26610.1"/>
    </source>
</evidence>
<dbReference type="InterPro" id="IPR015927">
    <property type="entry name" value="Peptidase_S24_S26A/B/C"/>
</dbReference>
<keyword evidence="3" id="KW-0804">Transcription</keyword>
<dbReference type="InterPro" id="IPR039418">
    <property type="entry name" value="LexA-like"/>
</dbReference>
<evidence type="ECO:0000256" key="3">
    <source>
        <dbReference type="ARBA" id="ARBA00023163"/>
    </source>
</evidence>